<feature type="region of interest" description="Disordered" evidence="1">
    <location>
        <begin position="1"/>
        <end position="22"/>
    </location>
</feature>
<evidence type="ECO:0000313" key="3">
    <source>
        <dbReference type="Proteomes" id="UP000290900"/>
    </source>
</evidence>
<sequence>MSETSQQQQQQHPREPLSELSTYDGIEAVAHIAERVRTSDLSLSNIGNSAENLSNSSSFTVRSDRANDGYKDLDLEFETFSGSVADFAEKVPVYVDTSASTEDLPVGEGDDGDITLNTQNTILSDYDEENKENVSVMRTWNVSKKIIPTKEPSVVDFSKLNSYRGISSRLTAKKAPEPDIDLIKLQQLDSSMTAITSKISKMQKELHVLDELLPDTYDGSEVSQTLEYKKLKFARDRLDEKCETLKKQRYELCIKINNRLKKVYGSNESDRSHYWVSAKGL</sequence>
<dbReference type="InParanoid" id="A0A448YF55"/>
<reference evidence="2 3" key="1">
    <citation type="submission" date="2018-12" db="EMBL/GenBank/DDBJ databases">
        <authorList>
            <person name="Tiukova I."/>
            <person name="Dainat J."/>
        </authorList>
    </citation>
    <scope>NUCLEOTIDE SEQUENCE [LARGE SCALE GENOMIC DNA]</scope>
</reference>
<organism evidence="2 3">
    <name type="scientific">Brettanomyces naardenensis</name>
    <name type="common">Yeast</name>
    <dbReference type="NCBI Taxonomy" id="13370"/>
    <lineage>
        <taxon>Eukaryota</taxon>
        <taxon>Fungi</taxon>
        <taxon>Dikarya</taxon>
        <taxon>Ascomycota</taxon>
        <taxon>Saccharomycotina</taxon>
        <taxon>Pichiomycetes</taxon>
        <taxon>Pichiales</taxon>
        <taxon>Pichiaceae</taxon>
        <taxon>Brettanomyces</taxon>
    </lineage>
</organism>
<keyword evidence="3" id="KW-1185">Reference proteome</keyword>
<dbReference type="OrthoDB" id="3993315at2759"/>
<dbReference type="AlphaFoldDB" id="A0A448YF55"/>
<name>A0A448YF55_BRENA</name>
<feature type="compositionally biased region" description="Low complexity" evidence="1">
    <location>
        <begin position="1"/>
        <end position="11"/>
    </location>
</feature>
<gene>
    <name evidence="2" type="ORF">BRENAR_LOCUS291</name>
</gene>
<evidence type="ECO:0000256" key="1">
    <source>
        <dbReference type="SAM" id="MobiDB-lite"/>
    </source>
</evidence>
<dbReference type="Proteomes" id="UP000290900">
    <property type="component" value="Unassembled WGS sequence"/>
</dbReference>
<accession>A0A448YF55</accession>
<evidence type="ECO:0000313" key="2">
    <source>
        <dbReference type="EMBL" id="VEU19554.1"/>
    </source>
</evidence>
<proteinExistence type="predicted"/>
<protein>
    <submittedName>
        <fullName evidence="2">DEKNAAC100288</fullName>
    </submittedName>
</protein>
<dbReference type="EMBL" id="CAACVR010000001">
    <property type="protein sequence ID" value="VEU19554.1"/>
    <property type="molecule type" value="Genomic_DNA"/>
</dbReference>